<proteinExistence type="predicted"/>
<dbReference type="EMBL" id="JAZGQO010000014">
    <property type="protein sequence ID" value="KAK6170860.1"/>
    <property type="molecule type" value="Genomic_DNA"/>
</dbReference>
<accession>A0AAN8J6J4</accession>
<organism evidence="2 3">
    <name type="scientific">Patella caerulea</name>
    <name type="common">Rayed Mediterranean limpet</name>
    <dbReference type="NCBI Taxonomy" id="87958"/>
    <lineage>
        <taxon>Eukaryota</taxon>
        <taxon>Metazoa</taxon>
        <taxon>Spiralia</taxon>
        <taxon>Lophotrochozoa</taxon>
        <taxon>Mollusca</taxon>
        <taxon>Gastropoda</taxon>
        <taxon>Patellogastropoda</taxon>
        <taxon>Patelloidea</taxon>
        <taxon>Patellidae</taxon>
        <taxon>Patella</taxon>
    </lineage>
</organism>
<sequence length="82" mass="9352">MIIDTVCAELEEKRNAQIENYNYLRQTEHVSEDSLGVQEAVKTITVSVNEIDNIVSDMLDDLERELDDRTGPLQKEENSQLG</sequence>
<evidence type="ECO:0000313" key="3">
    <source>
        <dbReference type="Proteomes" id="UP001347796"/>
    </source>
</evidence>
<evidence type="ECO:0000313" key="2">
    <source>
        <dbReference type="EMBL" id="KAK6170860.1"/>
    </source>
</evidence>
<keyword evidence="3" id="KW-1185">Reference proteome</keyword>
<evidence type="ECO:0000256" key="1">
    <source>
        <dbReference type="SAM" id="MobiDB-lite"/>
    </source>
</evidence>
<gene>
    <name evidence="2" type="ORF">SNE40_019155</name>
</gene>
<comment type="caution">
    <text evidence="2">The sequence shown here is derived from an EMBL/GenBank/DDBJ whole genome shotgun (WGS) entry which is preliminary data.</text>
</comment>
<protein>
    <submittedName>
        <fullName evidence="2">Uncharacterized protein</fullName>
    </submittedName>
</protein>
<dbReference type="Proteomes" id="UP001347796">
    <property type="component" value="Unassembled WGS sequence"/>
</dbReference>
<feature type="region of interest" description="Disordered" evidence="1">
    <location>
        <begin position="62"/>
        <end position="82"/>
    </location>
</feature>
<dbReference type="AlphaFoldDB" id="A0AAN8J6J4"/>
<feature type="compositionally biased region" description="Basic and acidic residues" evidence="1">
    <location>
        <begin position="66"/>
        <end position="82"/>
    </location>
</feature>
<reference evidence="2 3" key="1">
    <citation type="submission" date="2024-01" db="EMBL/GenBank/DDBJ databases">
        <title>The genome of the rayed Mediterranean limpet Patella caerulea (Linnaeus, 1758).</title>
        <authorList>
            <person name="Anh-Thu Weber A."/>
            <person name="Halstead-Nussloch G."/>
        </authorList>
    </citation>
    <scope>NUCLEOTIDE SEQUENCE [LARGE SCALE GENOMIC DNA]</scope>
    <source>
        <strain evidence="2">AATW-2023a</strain>
        <tissue evidence="2">Whole specimen</tissue>
    </source>
</reference>
<name>A0AAN8J6J4_PATCE</name>